<evidence type="ECO:0000256" key="1">
    <source>
        <dbReference type="ARBA" id="ARBA00004239"/>
    </source>
</evidence>
<evidence type="ECO:0000256" key="4">
    <source>
        <dbReference type="ARBA" id="ARBA00022525"/>
    </source>
</evidence>
<dbReference type="GO" id="GO:0034722">
    <property type="term" value="F:gamma-glutamyl-peptidase activity"/>
    <property type="evidence" value="ECO:0007669"/>
    <property type="project" value="UniProtKB-UniRule"/>
</dbReference>
<dbReference type="Proteomes" id="UP001146793">
    <property type="component" value="Unassembled WGS sequence"/>
</dbReference>
<dbReference type="PANTHER" id="PTHR11315:SF0">
    <property type="entry name" value="FOLATE GAMMA-GLUTAMYL HYDROLASE"/>
    <property type="match status" value="1"/>
</dbReference>
<feature type="signal peptide" evidence="9">
    <location>
        <begin position="1"/>
        <end position="18"/>
    </location>
</feature>
<dbReference type="EMBL" id="JANTQA010000042">
    <property type="protein sequence ID" value="KAJ3435229.1"/>
    <property type="molecule type" value="Genomic_DNA"/>
</dbReference>
<accession>A0AAV7Z2K2</accession>
<comment type="caution">
    <text evidence="10">The sequence shown here is derived from an EMBL/GenBank/DDBJ whole genome shotgun (WGS) entry which is preliminary data.</text>
</comment>
<comment type="catalytic activity">
    <reaction evidence="8">
        <text>(6S)-5,6,7,8-tetrahydrofolyl-(gamma-L-Glu)(n) + (n-1) H2O = (6S)-5,6,7,8-tetrahydrofolate + (n-1) L-glutamate</text>
        <dbReference type="Rhea" id="RHEA:56784"/>
        <dbReference type="Rhea" id="RHEA-COMP:14738"/>
        <dbReference type="ChEBI" id="CHEBI:15377"/>
        <dbReference type="ChEBI" id="CHEBI:29985"/>
        <dbReference type="ChEBI" id="CHEBI:57453"/>
        <dbReference type="ChEBI" id="CHEBI:141005"/>
        <dbReference type="EC" id="3.4.19.9"/>
    </reaction>
</comment>
<keyword evidence="6 8" id="KW-0378">Hydrolase</keyword>
<evidence type="ECO:0000313" key="11">
    <source>
        <dbReference type="Proteomes" id="UP001146793"/>
    </source>
</evidence>
<comment type="similarity">
    <text evidence="2">Belongs to the peptidase C26 family.</text>
</comment>
<feature type="chain" id="PRO_5043787443" description="folate gamma-glutamyl hydrolase" evidence="9">
    <location>
        <begin position="19"/>
        <end position="306"/>
    </location>
</feature>
<dbReference type="PROSITE" id="PS51273">
    <property type="entry name" value="GATASE_TYPE_1"/>
    <property type="match status" value="1"/>
</dbReference>
<feature type="active site" description="Nucleophile" evidence="7 8">
    <location>
        <position position="122"/>
    </location>
</feature>
<dbReference type="GO" id="GO:0006508">
    <property type="term" value="P:proteolysis"/>
    <property type="evidence" value="ECO:0007669"/>
    <property type="project" value="UniProtKB-KW"/>
</dbReference>
<dbReference type="Pfam" id="PF07722">
    <property type="entry name" value="Peptidase_C26"/>
    <property type="match status" value="1"/>
</dbReference>
<protein>
    <recommendedName>
        <fullName evidence="3 8">folate gamma-glutamyl hydrolase</fullName>
        <ecNumber evidence="3 8">3.4.19.9</ecNumber>
    </recommendedName>
</protein>
<evidence type="ECO:0000256" key="7">
    <source>
        <dbReference type="PIRSR" id="PIRSR615527-1"/>
    </source>
</evidence>
<proteinExistence type="inferred from homology"/>
<evidence type="ECO:0000256" key="2">
    <source>
        <dbReference type="ARBA" id="ARBA00011083"/>
    </source>
</evidence>
<dbReference type="InterPro" id="IPR015527">
    <property type="entry name" value="Pept_C26_g-glut_hydrolase"/>
</dbReference>
<reference evidence="10" key="1">
    <citation type="submission" date="2022-08" db="EMBL/GenBank/DDBJ databases">
        <title>Novel sulphate-reducing endosymbionts in the free-living metamonad Anaeramoeba.</title>
        <authorList>
            <person name="Jerlstrom-Hultqvist J."/>
            <person name="Cepicka I."/>
            <person name="Gallot-Lavallee L."/>
            <person name="Salas-Leiva D."/>
            <person name="Curtis B.A."/>
            <person name="Zahonova K."/>
            <person name="Pipaliya S."/>
            <person name="Dacks J."/>
            <person name="Roger A.J."/>
        </authorList>
    </citation>
    <scope>NUCLEOTIDE SEQUENCE</scope>
    <source>
        <strain evidence="10">Busselton2</strain>
    </source>
</reference>
<evidence type="ECO:0000256" key="3">
    <source>
        <dbReference type="ARBA" id="ARBA00012886"/>
    </source>
</evidence>
<evidence type="ECO:0000256" key="9">
    <source>
        <dbReference type="SAM" id="SignalP"/>
    </source>
</evidence>
<organism evidence="10 11">
    <name type="scientific">Anaeramoeba flamelloides</name>
    <dbReference type="NCBI Taxonomy" id="1746091"/>
    <lineage>
        <taxon>Eukaryota</taxon>
        <taxon>Metamonada</taxon>
        <taxon>Anaeramoebidae</taxon>
        <taxon>Anaeramoeba</taxon>
    </lineage>
</organism>
<dbReference type="GO" id="GO:0005773">
    <property type="term" value="C:vacuole"/>
    <property type="evidence" value="ECO:0007669"/>
    <property type="project" value="TreeGrafter"/>
</dbReference>
<comment type="subcellular location">
    <subcellularLocation>
        <location evidence="1">Secreted</location>
        <location evidence="1">Extracellular space</location>
    </subcellularLocation>
</comment>
<name>A0AAV7Z2K2_9EUKA</name>
<dbReference type="GO" id="GO:0005576">
    <property type="term" value="C:extracellular region"/>
    <property type="evidence" value="ECO:0007669"/>
    <property type="project" value="UniProtKB-SubCell"/>
</dbReference>
<gene>
    <name evidence="10" type="ORF">M0812_02360</name>
</gene>
<dbReference type="InterPro" id="IPR029062">
    <property type="entry name" value="Class_I_gatase-like"/>
</dbReference>
<sequence>MQKLFYLVLLVLLPLIFCVNNRPVIGILTEPNSHALDPLKGQYIAASYVKWIESSGGRAYPIKYDSTETEILDILSHVNGVLFPGGGVDLNEDPFKATIETIYNEVIKKNKEGTYFPLWGTCLGFEILSVLASENPDLLSQVDAENLPLPLAKTQGWGDSRLMSGLTSELEQILTTENVTFNNHRYGVSTESFMNSPKLDSFMRMISWNKGRKGNKFVSSFEGYQYPIYGVQFHPEKNLFEWGDEDIPHYYNAILITQYFGNFLVNEARKNNQHFENESTNNTVYKICPTYTEEEGFEQSYIWQYN</sequence>
<evidence type="ECO:0000313" key="10">
    <source>
        <dbReference type="EMBL" id="KAJ3435229.1"/>
    </source>
</evidence>
<keyword evidence="10" id="KW-0645">Protease</keyword>
<keyword evidence="4" id="KW-0964">Secreted</keyword>
<feature type="active site" evidence="8">
    <location>
        <position position="234"/>
    </location>
</feature>
<dbReference type="PROSITE" id="PS51275">
    <property type="entry name" value="PEPTIDASE_C26_GGH"/>
    <property type="match status" value="1"/>
</dbReference>
<dbReference type="FunFam" id="3.40.50.880:FF:000024">
    <property type="entry name" value="Folate gamma-glutamyl hydrolase"/>
    <property type="match status" value="1"/>
</dbReference>
<dbReference type="Gene3D" id="3.40.50.880">
    <property type="match status" value="1"/>
</dbReference>
<feature type="active site" description="Proton donor" evidence="7">
    <location>
        <position position="234"/>
    </location>
</feature>
<evidence type="ECO:0000256" key="6">
    <source>
        <dbReference type="ARBA" id="ARBA00022801"/>
    </source>
</evidence>
<dbReference type="EC" id="3.4.19.9" evidence="3 8"/>
<dbReference type="InterPro" id="IPR011697">
    <property type="entry name" value="Peptidase_C26"/>
</dbReference>
<dbReference type="AlphaFoldDB" id="A0AAV7Z2K2"/>
<dbReference type="PANTHER" id="PTHR11315">
    <property type="entry name" value="PROTEASE FAMILY C26 GAMMA-GLUTAMYL HYDROLASE"/>
    <property type="match status" value="1"/>
</dbReference>
<evidence type="ECO:0000256" key="8">
    <source>
        <dbReference type="PROSITE-ProRule" id="PRU00607"/>
    </source>
</evidence>
<dbReference type="GO" id="GO:0046900">
    <property type="term" value="P:tetrahydrofolylpolyglutamate metabolic process"/>
    <property type="evidence" value="ECO:0007669"/>
    <property type="project" value="TreeGrafter"/>
</dbReference>
<evidence type="ECO:0000256" key="5">
    <source>
        <dbReference type="ARBA" id="ARBA00022729"/>
    </source>
</evidence>
<keyword evidence="5 9" id="KW-0732">Signal</keyword>
<dbReference type="SUPFAM" id="SSF52317">
    <property type="entry name" value="Class I glutamine amidotransferase-like"/>
    <property type="match status" value="1"/>
</dbReference>